<dbReference type="PIR" id="E71455">
    <property type="entry name" value="E71455"/>
</dbReference>
<dbReference type="Proteomes" id="UP000000752">
    <property type="component" value="Chromosome"/>
</dbReference>
<evidence type="ECO:0000313" key="2">
    <source>
        <dbReference type="Proteomes" id="UP000000752"/>
    </source>
</evidence>
<name>O58037_PYRHO</name>
<dbReference type="KEGG" id="pho:PH0299"/>
<proteinExistence type="predicted"/>
<dbReference type="EMBL" id="BA000001">
    <property type="protein sequence ID" value="BAA29372.1"/>
    <property type="molecule type" value="Genomic_DNA"/>
</dbReference>
<reference evidence="1 2" key="1">
    <citation type="journal article" date="1998" name="DNA Res.">
        <title>Complete sequence and gene organization of the genome of a hyper-thermophilic archaebacterium, Pyrococcus horikoshii OT3.</title>
        <authorList>
            <person name="Kawarabayasi Y."/>
            <person name="Sawada M."/>
            <person name="Horikawa H."/>
            <person name="Haikawa Y."/>
            <person name="Hino Y."/>
            <person name="Yamamoto S."/>
            <person name="Sekine M."/>
            <person name="Baba S."/>
            <person name="Kosugi H."/>
            <person name="Hosoyama A."/>
            <person name="Nagai Y."/>
            <person name="Sakai M."/>
            <person name="Ogura K."/>
            <person name="Otuka R."/>
            <person name="Nakazawa H."/>
            <person name="Takamiya M."/>
            <person name="Ohfuku Y."/>
            <person name="Funahashi T."/>
            <person name="Tanaka T."/>
            <person name="Kudoh Y."/>
            <person name="Yamazaki J."/>
            <person name="Kushida N."/>
            <person name="Oguchi A."/>
            <person name="Aoki K."/>
            <person name="Nakamura Y."/>
            <person name="Robb T.F."/>
            <person name="Horikoshi K."/>
            <person name="Masuchi Y."/>
            <person name="Shizuya H."/>
            <person name="Kikuchi H."/>
        </authorList>
    </citation>
    <scope>NUCLEOTIDE SEQUENCE [LARGE SCALE GENOMIC DNA]</scope>
    <source>
        <strain evidence="2">ATCC 700860 / DSM 12428 / JCM 9974 / NBRC 100139 / OT-3</strain>
    </source>
</reference>
<evidence type="ECO:0000313" key="1">
    <source>
        <dbReference type="EMBL" id="BAA29372.1"/>
    </source>
</evidence>
<gene>
    <name evidence="1" type="ordered locus">PH0299</name>
</gene>
<dbReference type="AlphaFoldDB" id="O58037"/>
<organism evidence="1 2">
    <name type="scientific">Pyrococcus horikoshii (strain ATCC 700860 / DSM 12428 / JCM 9974 / NBRC 100139 / OT-3)</name>
    <dbReference type="NCBI Taxonomy" id="70601"/>
    <lineage>
        <taxon>Archaea</taxon>
        <taxon>Methanobacteriati</taxon>
        <taxon>Methanobacteriota</taxon>
        <taxon>Thermococci</taxon>
        <taxon>Thermococcales</taxon>
        <taxon>Thermococcaceae</taxon>
        <taxon>Pyrococcus</taxon>
    </lineage>
</organism>
<accession>O58037</accession>
<protein>
    <submittedName>
        <fullName evidence="1">Uncharacterized protein</fullName>
    </submittedName>
</protein>
<sequence>MLFYKLSLSPSDRGAFIISQGPKGSSSVELTLKFISFFSPQNLQNAQISPLDGILQILHSLISFSLISGSKSFFFFKYPLTKLNFVPGLFSSSSLSTPFISRVVAPLA</sequence>
<dbReference type="EnsemblBacteria" id="BAA29372">
    <property type="protein sequence ID" value="BAA29372"/>
    <property type="gene ID" value="BAA29372"/>
</dbReference>
<keyword evidence="2" id="KW-1185">Reference proteome</keyword>